<dbReference type="NCBIfam" id="TIGR02757">
    <property type="entry name" value="TIGR02757 family protein"/>
    <property type="match status" value="1"/>
</dbReference>
<dbReference type="Pfam" id="PF09674">
    <property type="entry name" value="DUF2400"/>
    <property type="match status" value="1"/>
</dbReference>
<evidence type="ECO:0000313" key="2">
    <source>
        <dbReference type="Proteomes" id="UP000587760"/>
    </source>
</evidence>
<evidence type="ECO:0000313" key="1">
    <source>
        <dbReference type="EMBL" id="MBB6481578.1"/>
    </source>
</evidence>
<comment type="caution">
    <text evidence="1">The sequence shown here is derived from an EMBL/GenBank/DDBJ whole genome shotgun (WGS) entry which is preliminary data.</text>
</comment>
<keyword evidence="2" id="KW-1185">Reference proteome</keyword>
<dbReference type="RefSeq" id="WP_184747818.1">
    <property type="nucleotide sequence ID" value="NZ_JACHGJ010000007.1"/>
</dbReference>
<proteinExistence type="predicted"/>
<reference evidence="1 2" key="1">
    <citation type="submission" date="2020-08" db="EMBL/GenBank/DDBJ databases">
        <title>Genomic Encyclopedia of Type Strains, Phase IV (KMG-IV): sequencing the most valuable type-strain genomes for metagenomic binning, comparative biology and taxonomic classification.</title>
        <authorList>
            <person name="Goeker M."/>
        </authorList>
    </citation>
    <scope>NUCLEOTIDE SEQUENCE [LARGE SCALE GENOMIC DNA]</scope>
    <source>
        <strain evidence="1 2">DSM 2461</strain>
    </source>
</reference>
<dbReference type="AlphaFoldDB" id="A0A841RGC5"/>
<dbReference type="InterPro" id="IPR014127">
    <property type="entry name" value="CHP02757"/>
</dbReference>
<name>A0A841RGC5_9SPIO</name>
<sequence length="258" mass="29944">MRRRKTVELTLNRIYGEYHKRELVEPDPLQVLYRYPDPGDREIIGLISSSLALGRVNSILKSIKQILQELPSPRSDLFEWKEDDIRYRFRDFRYRFYSGEDLADLLISIKHAIEDQGSLNGLFLRGYKEKDETVLPALNVFIKELNREKRLKMLADPSRNSACKRLMLYMRWMIRKDSIDPGGWTGVSTSKLIIPLDTHMLKVASLLKLTERKDGGMKTALDITSTLRKYDSADPVRFDFSLTRPGIHPALDYSVFGD</sequence>
<protein>
    <submittedName>
        <fullName evidence="1">Uncharacterized protein (TIGR02757 family)</fullName>
    </submittedName>
</protein>
<dbReference type="Proteomes" id="UP000587760">
    <property type="component" value="Unassembled WGS sequence"/>
</dbReference>
<dbReference type="EMBL" id="JACHGJ010000007">
    <property type="protein sequence ID" value="MBB6481578.1"/>
    <property type="molecule type" value="Genomic_DNA"/>
</dbReference>
<gene>
    <name evidence="1" type="ORF">HNR50_003258</name>
</gene>
<organism evidence="1 2">
    <name type="scientific">Spirochaeta isovalerica</name>
    <dbReference type="NCBI Taxonomy" id="150"/>
    <lineage>
        <taxon>Bacteria</taxon>
        <taxon>Pseudomonadati</taxon>
        <taxon>Spirochaetota</taxon>
        <taxon>Spirochaetia</taxon>
        <taxon>Spirochaetales</taxon>
        <taxon>Spirochaetaceae</taxon>
        <taxon>Spirochaeta</taxon>
    </lineage>
</organism>
<accession>A0A841RGC5</accession>